<feature type="compositionally biased region" description="Acidic residues" evidence="1">
    <location>
        <begin position="49"/>
        <end position="62"/>
    </location>
</feature>
<sequence length="346" mass="37128">MDGDSVTVVDTPPAVELWDDPSSTAPSDTFSEAAYIPLITAFLSPMQFEDYDDDDEGEEESDYPLPSGSLSTPSTPNFLNFWMMPDLPFFRAGAATGRSVIIDTKVYILGETVFNQRTFAEKEAKICELTHEEDTVEACSAMVEEWPVDNDSVTVVNVAPAVNSFASTDSIPTIPTVVSILTPTPIVKAKKPATSISRKPLASLKNLSSFRGTLSKTPKATTPKPNPPPKTPITKFSAPTKAGTPCVPSTNAKAAPRSSSLRTLIKATTPTSAIKKSASLYSRSINSVKSLQAATKPDNIQPQTPSSHTTKFSTGRSKLSTKTSEKATSAPFKPHLSPCRATPVWR</sequence>
<keyword evidence="3" id="KW-1185">Reference proteome</keyword>
<feature type="region of interest" description="Disordered" evidence="1">
    <location>
        <begin position="49"/>
        <end position="71"/>
    </location>
</feature>
<feature type="compositionally biased region" description="Polar residues" evidence="1">
    <location>
        <begin position="293"/>
        <end position="322"/>
    </location>
</feature>
<proteinExistence type="predicted"/>
<gene>
    <name evidence="2" type="ORF">HGRIS_003617</name>
</gene>
<feature type="compositionally biased region" description="Polar residues" evidence="1">
    <location>
        <begin position="247"/>
        <end position="259"/>
    </location>
</feature>
<name>A0ABR3JGM0_9AGAR</name>
<comment type="caution">
    <text evidence="2">The sequence shown here is derived from an EMBL/GenBank/DDBJ whole genome shotgun (WGS) entry which is preliminary data.</text>
</comment>
<organism evidence="2 3">
    <name type="scientific">Hohenbuehelia grisea</name>
    <dbReference type="NCBI Taxonomy" id="104357"/>
    <lineage>
        <taxon>Eukaryota</taxon>
        <taxon>Fungi</taxon>
        <taxon>Dikarya</taxon>
        <taxon>Basidiomycota</taxon>
        <taxon>Agaricomycotina</taxon>
        <taxon>Agaricomycetes</taxon>
        <taxon>Agaricomycetidae</taxon>
        <taxon>Agaricales</taxon>
        <taxon>Pleurotineae</taxon>
        <taxon>Pleurotaceae</taxon>
        <taxon>Hohenbuehelia</taxon>
    </lineage>
</organism>
<feature type="region of interest" description="Disordered" evidence="1">
    <location>
        <begin position="1"/>
        <end position="26"/>
    </location>
</feature>
<dbReference type="EMBL" id="JASNQZ010000007">
    <property type="protein sequence ID" value="KAL0954667.1"/>
    <property type="molecule type" value="Genomic_DNA"/>
</dbReference>
<evidence type="ECO:0000256" key="1">
    <source>
        <dbReference type="SAM" id="MobiDB-lite"/>
    </source>
</evidence>
<protein>
    <submittedName>
        <fullName evidence="2">Uncharacterized protein</fullName>
    </submittedName>
</protein>
<accession>A0ABR3JGM0</accession>
<dbReference type="Proteomes" id="UP001556367">
    <property type="component" value="Unassembled WGS sequence"/>
</dbReference>
<feature type="region of interest" description="Disordered" evidence="1">
    <location>
        <begin position="212"/>
        <end position="259"/>
    </location>
</feature>
<evidence type="ECO:0000313" key="2">
    <source>
        <dbReference type="EMBL" id="KAL0954667.1"/>
    </source>
</evidence>
<evidence type="ECO:0000313" key="3">
    <source>
        <dbReference type="Proteomes" id="UP001556367"/>
    </source>
</evidence>
<feature type="region of interest" description="Disordered" evidence="1">
    <location>
        <begin position="293"/>
        <end position="346"/>
    </location>
</feature>
<reference evidence="3" key="1">
    <citation type="submission" date="2024-06" db="EMBL/GenBank/DDBJ databases">
        <title>Multi-omics analyses provide insights into the biosynthesis of the anticancer antibiotic pleurotin in Hohenbuehelia grisea.</title>
        <authorList>
            <person name="Weaver J.A."/>
            <person name="Alberti F."/>
        </authorList>
    </citation>
    <scope>NUCLEOTIDE SEQUENCE [LARGE SCALE GENOMIC DNA]</scope>
    <source>
        <strain evidence="3">T-177</strain>
    </source>
</reference>